<dbReference type="Gene3D" id="2.60.120.10">
    <property type="entry name" value="Jelly Rolls"/>
    <property type="match status" value="1"/>
</dbReference>
<evidence type="ECO:0000256" key="1">
    <source>
        <dbReference type="ARBA" id="ARBA00023015"/>
    </source>
</evidence>
<keyword evidence="1" id="KW-0805">Transcription regulation</keyword>
<feature type="domain" description="HTH araC/xylS-type" evidence="4">
    <location>
        <begin position="201"/>
        <end position="299"/>
    </location>
</feature>
<dbReference type="GO" id="GO:0043565">
    <property type="term" value="F:sequence-specific DNA binding"/>
    <property type="evidence" value="ECO:0007669"/>
    <property type="project" value="InterPro"/>
</dbReference>
<dbReference type="InterPro" id="IPR037923">
    <property type="entry name" value="HTH-like"/>
</dbReference>
<dbReference type="OrthoDB" id="1650961at2"/>
<organism evidence="5 6">
    <name type="scientific">Dubosiella newyorkensis</name>
    <dbReference type="NCBI Taxonomy" id="1862672"/>
    <lineage>
        <taxon>Bacteria</taxon>
        <taxon>Bacillati</taxon>
        <taxon>Bacillota</taxon>
        <taxon>Erysipelotrichia</taxon>
        <taxon>Erysipelotrichales</taxon>
        <taxon>Erysipelotrichaceae</taxon>
        <taxon>Dubosiella</taxon>
    </lineage>
</organism>
<dbReference type="Gene3D" id="1.10.10.60">
    <property type="entry name" value="Homeodomain-like"/>
    <property type="match status" value="2"/>
</dbReference>
<dbReference type="InterPro" id="IPR018062">
    <property type="entry name" value="HTH_AraC-typ_CS"/>
</dbReference>
<dbReference type="InterPro" id="IPR009057">
    <property type="entry name" value="Homeodomain-like_sf"/>
</dbReference>
<dbReference type="Pfam" id="PF02311">
    <property type="entry name" value="AraC_binding"/>
    <property type="match status" value="1"/>
</dbReference>
<keyword evidence="6" id="KW-1185">Reference proteome</keyword>
<comment type="caution">
    <text evidence="5">The sequence shown here is derived from an EMBL/GenBank/DDBJ whole genome shotgun (WGS) entry which is preliminary data.</text>
</comment>
<dbReference type="GO" id="GO:0003700">
    <property type="term" value="F:DNA-binding transcription factor activity"/>
    <property type="evidence" value="ECO:0007669"/>
    <property type="project" value="InterPro"/>
</dbReference>
<dbReference type="SUPFAM" id="SSF51215">
    <property type="entry name" value="Regulatory protein AraC"/>
    <property type="match status" value="1"/>
</dbReference>
<evidence type="ECO:0000313" key="6">
    <source>
        <dbReference type="Proteomes" id="UP000186705"/>
    </source>
</evidence>
<keyword evidence="2" id="KW-0238">DNA-binding</keyword>
<dbReference type="SMART" id="SM00342">
    <property type="entry name" value="HTH_ARAC"/>
    <property type="match status" value="1"/>
</dbReference>
<dbReference type="InterPro" id="IPR020449">
    <property type="entry name" value="Tscrpt_reg_AraC-type_HTH"/>
</dbReference>
<dbReference type="SUPFAM" id="SSF46689">
    <property type="entry name" value="Homeodomain-like"/>
    <property type="match status" value="2"/>
</dbReference>
<dbReference type="PANTHER" id="PTHR43280:SF28">
    <property type="entry name" value="HTH-TYPE TRANSCRIPTIONAL ACTIVATOR RHAS"/>
    <property type="match status" value="1"/>
</dbReference>
<accession>A0A1U7NL81</accession>
<dbReference type="PROSITE" id="PS00041">
    <property type="entry name" value="HTH_ARAC_FAMILY_1"/>
    <property type="match status" value="1"/>
</dbReference>
<dbReference type="PROSITE" id="PS01124">
    <property type="entry name" value="HTH_ARAC_FAMILY_2"/>
    <property type="match status" value="1"/>
</dbReference>
<dbReference type="InterPro" id="IPR003313">
    <property type="entry name" value="AraC-bd"/>
</dbReference>
<dbReference type="PANTHER" id="PTHR43280">
    <property type="entry name" value="ARAC-FAMILY TRANSCRIPTIONAL REGULATOR"/>
    <property type="match status" value="1"/>
</dbReference>
<reference evidence="5 6" key="1">
    <citation type="submission" date="2016-11" db="EMBL/GenBank/DDBJ databases">
        <title>Description of two novel members of the family Erysipelotrichaceae: Ileibacterium lipovorans gen. nov., sp. nov. and Dubosiella newyorkensis, gen. nov., sp. nov.</title>
        <authorList>
            <person name="Cox L.M."/>
            <person name="Sohn J."/>
            <person name="Tyrrell K.L."/>
            <person name="Citron D.M."/>
            <person name="Lawson P.A."/>
            <person name="Patel N.B."/>
            <person name="Iizumi T."/>
            <person name="Perez-Perez G.I."/>
            <person name="Goldstein E.J."/>
            <person name="Blaser M.J."/>
        </authorList>
    </citation>
    <scope>NUCLEOTIDE SEQUENCE [LARGE SCALE GENOMIC DNA]</scope>
    <source>
        <strain evidence="5 6">NYU-BL-A4</strain>
    </source>
</reference>
<dbReference type="InterPro" id="IPR018060">
    <property type="entry name" value="HTH_AraC"/>
</dbReference>
<evidence type="ECO:0000256" key="2">
    <source>
        <dbReference type="ARBA" id="ARBA00023125"/>
    </source>
</evidence>
<dbReference type="PRINTS" id="PR00032">
    <property type="entry name" value="HTHARAC"/>
</dbReference>
<keyword evidence="3" id="KW-0804">Transcription</keyword>
<evidence type="ECO:0000259" key="4">
    <source>
        <dbReference type="PROSITE" id="PS01124"/>
    </source>
</evidence>
<dbReference type="GeneID" id="78275988"/>
<dbReference type="Proteomes" id="UP000186705">
    <property type="component" value="Unassembled WGS sequence"/>
</dbReference>
<name>A0A1U7NL81_9FIRM</name>
<dbReference type="AlphaFoldDB" id="A0A1U7NL81"/>
<dbReference type="CDD" id="cd02208">
    <property type="entry name" value="cupin_RmlC-like"/>
    <property type="match status" value="1"/>
</dbReference>
<evidence type="ECO:0000313" key="5">
    <source>
        <dbReference type="EMBL" id="OLU45355.1"/>
    </source>
</evidence>
<gene>
    <name evidence="5" type="ORF">BO225_08550</name>
</gene>
<proteinExistence type="predicted"/>
<evidence type="ECO:0000256" key="3">
    <source>
        <dbReference type="ARBA" id="ARBA00023163"/>
    </source>
</evidence>
<dbReference type="STRING" id="1862672.BO225_08550"/>
<sequence>MKNDYLQLKEKAVHGTPEKPIQYLYFDSRNDPLVLVNDSFFVARHWHPECEILYVEKGELYLEHNFDTILLRENDICMIDAEELHQLQGVGPDTIHHAIIFDPKLFQASLADAFDTDIIAPYLQKKIGFPLLIKEDRLGYSLIHDLILNMIRVMHKNTPYAYYEVKLALYTLFLNFYELNLFIEKESRQLGEEYESIEKYKSMILYIEEHYQEEIRLSDLANLISSNQSYVNMLFKRLHHDSPIHYLIQYRIEKAAQLLKETDRSVLDVGLECGFQNVSYFIRQFKEAKGMTPLKYRKNSRLS</sequence>
<dbReference type="EMBL" id="MPKA01000086">
    <property type="protein sequence ID" value="OLU45355.1"/>
    <property type="molecule type" value="Genomic_DNA"/>
</dbReference>
<dbReference type="Pfam" id="PF12833">
    <property type="entry name" value="HTH_18"/>
    <property type="match status" value="1"/>
</dbReference>
<protein>
    <recommendedName>
        <fullName evidence="4">HTH araC/xylS-type domain-containing protein</fullName>
    </recommendedName>
</protein>
<dbReference type="RefSeq" id="WP_076341839.1">
    <property type="nucleotide sequence ID" value="NZ_CAJTMI010000006.1"/>
</dbReference>
<dbReference type="InterPro" id="IPR014710">
    <property type="entry name" value="RmlC-like_jellyroll"/>
</dbReference>